<dbReference type="OrthoDB" id="1450787at2"/>
<accession>A0A161S7M1</accession>
<reference evidence="1 3" key="1">
    <citation type="submission" date="2016-01" db="EMBL/GenBank/DDBJ databases">
        <title>Whole genome sequencing of Myroides marinus L41.</title>
        <authorList>
            <person name="Hong K.W."/>
        </authorList>
    </citation>
    <scope>NUCLEOTIDE SEQUENCE [LARGE SCALE GENOMIC DNA]</scope>
    <source>
        <strain evidence="1 3">L41</strain>
    </source>
</reference>
<protein>
    <submittedName>
        <fullName evidence="1">Uncharacterized protein</fullName>
    </submittedName>
</protein>
<organism evidence="1 3">
    <name type="scientific">Myroides marinus</name>
    <dbReference type="NCBI Taxonomy" id="703342"/>
    <lineage>
        <taxon>Bacteria</taxon>
        <taxon>Pseudomonadati</taxon>
        <taxon>Bacteroidota</taxon>
        <taxon>Flavobacteriia</taxon>
        <taxon>Flavobacteriales</taxon>
        <taxon>Flavobacteriaceae</taxon>
        <taxon>Myroides</taxon>
    </lineage>
</organism>
<dbReference type="AlphaFoldDB" id="A0A161S7M1"/>
<evidence type="ECO:0000313" key="2">
    <source>
        <dbReference type="EMBL" id="SEI58637.1"/>
    </source>
</evidence>
<gene>
    <name evidence="1" type="ORF">AV926_01440</name>
    <name evidence="2" type="ORF">SAMN04488018_10290</name>
</gene>
<evidence type="ECO:0000313" key="3">
    <source>
        <dbReference type="Proteomes" id="UP000076630"/>
    </source>
</evidence>
<sequence length="120" mass="13835">MKHYINHIAWLLILIFAVFGVEKTNFSAKSICSKDLRFCPTANMYVYNIFEIANDHSSKEKKENNSTKVITISCETFFLNQIEIAISTKQNSVYDYSVFYYKPVIHSTPYIPLTDPPPIA</sequence>
<dbReference type="Proteomes" id="UP000076630">
    <property type="component" value="Unassembled WGS sequence"/>
</dbReference>
<name>A0A161S7M1_9FLAO</name>
<dbReference type="RefSeq" id="WP_038984800.1">
    <property type="nucleotide sequence ID" value="NZ_FNYS01000002.1"/>
</dbReference>
<dbReference type="Proteomes" id="UP000183077">
    <property type="component" value="Unassembled WGS sequence"/>
</dbReference>
<reference evidence="2 4" key="2">
    <citation type="submission" date="2016-10" db="EMBL/GenBank/DDBJ databases">
        <authorList>
            <person name="de Groot N.N."/>
        </authorList>
    </citation>
    <scope>NUCLEOTIDE SEQUENCE [LARGE SCALE GENOMIC DNA]</scope>
    <source>
        <strain evidence="2 4">DSM 23048</strain>
    </source>
</reference>
<dbReference type="EMBL" id="FNYS01000002">
    <property type="protein sequence ID" value="SEI58637.1"/>
    <property type="molecule type" value="Genomic_DNA"/>
</dbReference>
<evidence type="ECO:0000313" key="1">
    <source>
        <dbReference type="EMBL" id="KZE75425.1"/>
    </source>
</evidence>
<dbReference type="EMBL" id="LQNU01000083">
    <property type="protein sequence ID" value="KZE75425.1"/>
    <property type="molecule type" value="Genomic_DNA"/>
</dbReference>
<keyword evidence="3" id="KW-1185">Reference proteome</keyword>
<proteinExistence type="predicted"/>
<evidence type="ECO:0000313" key="4">
    <source>
        <dbReference type="Proteomes" id="UP000183077"/>
    </source>
</evidence>
<dbReference type="GeneID" id="82255781"/>